<evidence type="ECO:0000259" key="5">
    <source>
        <dbReference type="PROSITE" id="PS50835"/>
    </source>
</evidence>
<name>A0ABQ7TNW1_PHRPL</name>
<evidence type="ECO:0000256" key="3">
    <source>
        <dbReference type="ARBA" id="ARBA00023136"/>
    </source>
</evidence>
<organism evidence="6 7">
    <name type="scientific">Phrynosoma platyrhinos</name>
    <name type="common">Desert horned lizard</name>
    <dbReference type="NCBI Taxonomy" id="52577"/>
    <lineage>
        <taxon>Eukaryota</taxon>
        <taxon>Metazoa</taxon>
        <taxon>Chordata</taxon>
        <taxon>Craniata</taxon>
        <taxon>Vertebrata</taxon>
        <taxon>Euteleostomi</taxon>
        <taxon>Lepidosauria</taxon>
        <taxon>Squamata</taxon>
        <taxon>Bifurcata</taxon>
        <taxon>Unidentata</taxon>
        <taxon>Episquamata</taxon>
        <taxon>Toxicofera</taxon>
        <taxon>Iguania</taxon>
        <taxon>Phrynosomatidae</taxon>
        <taxon>Phrynosomatinae</taxon>
        <taxon>Phrynosoma</taxon>
    </lineage>
</organism>
<dbReference type="SUPFAM" id="SSF48726">
    <property type="entry name" value="Immunoglobulin"/>
    <property type="match status" value="1"/>
</dbReference>
<proteinExistence type="predicted"/>
<evidence type="ECO:0000256" key="1">
    <source>
        <dbReference type="ARBA" id="ARBA00004370"/>
    </source>
</evidence>
<sequence>MQFPSEVIAITGDNVTLRCAFSIQTGQATSAKGAISWFKGPQGAESIVNQGHRYSFSYPDTFLSPGEGSLVITNVSLEDSGSYTCQVMVWGQGEARGNGIKLQVYEPHFQAYIAPSVIEVLNLLKIGTLFSIAIAFLAPGME</sequence>
<keyword evidence="4" id="KW-0325">Glycoprotein</keyword>
<dbReference type="InterPro" id="IPR007110">
    <property type="entry name" value="Ig-like_dom"/>
</dbReference>
<keyword evidence="7" id="KW-1185">Reference proteome</keyword>
<dbReference type="PANTHER" id="PTHR12080">
    <property type="entry name" value="SIGNALING LYMPHOCYTIC ACTIVATION MOLECULE"/>
    <property type="match status" value="1"/>
</dbReference>
<dbReference type="Gene3D" id="2.60.40.10">
    <property type="entry name" value="Immunoglobulins"/>
    <property type="match status" value="1"/>
</dbReference>
<dbReference type="InterPro" id="IPR003599">
    <property type="entry name" value="Ig_sub"/>
</dbReference>
<dbReference type="InterPro" id="IPR013783">
    <property type="entry name" value="Ig-like_fold"/>
</dbReference>
<feature type="domain" description="Ig-like" evidence="5">
    <location>
        <begin position="1"/>
        <end position="87"/>
    </location>
</feature>
<evidence type="ECO:0000313" key="6">
    <source>
        <dbReference type="EMBL" id="KAH0631389.1"/>
    </source>
</evidence>
<reference evidence="6 7" key="1">
    <citation type="journal article" date="2022" name="Gigascience">
        <title>A chromosome-level genome assembly and annotation of the desert horned lizard, Phrynosoma platyrhinos, provides insight into chromosomal rearrangements among reptiles.</title>
        <authorList>
            <person name="Koochekian N."/>
            <person name="Ascanio A."/>
            <person name="Farleigh K."/>
            <person name="Card D.C."/>
            <person name="Schield D.R."/>
            <person name="Castoe T.A."/>
            <person name="Jezkova T."/>
        </authorList>
    </citation>
    <scope>NUCLEOTIDE SEQUENCE [LARGE SCALE GENOMIC DNA]</scope>
    <source>
        <strain evidence="6">NK-2021</strain>
    </source>
</reference>
<dbReference type="SMART" id="SM00409">
    <property type="entry name" value="IG"/>
    <property type="match status" value="1"/>
</dbReference>
<dbReference type="PROSITE" id="PS50835">
    <property type="entry name" value="IG_LIKE"/>
    <property type="match status" value="1"/>
</dbReference>
<comment type="subcellular location">
    <subcellularLocation>
        <location evidence="1">Membrane</location>
    </subcellularLocation>
</comment>
<dbReference type="InterPro" id="IPR015631">
    <property type="entry name" value="CD2/SLAM_rcpt"/>
</dbReference>
<evidence type="ECO:0000256" key="2">
    <source>
        <dbReference type="ARBA" id="ARBA00022729"/>
    </source>
</evidence>
<dbReference type="InterPro" id="IPR013106">
    <property type="entry name" value="Ig_V-set"/>
</dbReference>
<evidence type="ECO:0000313" key="7">
    <source>
        <dbReference type="Proteomes" id="UP000826234"/>
    </source>
</evidence>
<dbReference type="Pfam" id="PF07686">
    <property type="entry name" value="V-set"/>
    <property type="match status" value="1"/>
</dbReference>
<dbReference type="PANTHER" id="PTHR12080:SF48">
    <property type="entry name" value="IMMUNOGLOBULIN SUBTYPE DOMAIN-CONTAINING PROTEIN"/>
    <property type="match status" value="1"/>
</dbReference>
<protein>
    <recommendedName>
        <fullName evidence="5">Ig-like domain-containing protein</fullName>
    </recommendedName>
</protein>
<comment type="caution">
    <text evidence="6">The sequence shown here is derived from an EMBL/GenBank/DDBJ whole genome shotgun (WGS) entry which is preliminary data.</text>
</comment>
<gene>
    <name evidence="6" type="ORF">JD844_005689</name>
</gene>
<accession>A0ABQ7TNW1</accession>
<dbReference type="EMBL" id="JAIPUX010000035">
    <property type="protein sequence ID" value="KAH0631389.1"/>
    <property type="molecule type" value="Genomic_DNA"/>
</dbReference>
<keyword evidence="2" id="KW-0732">Signal</keyword>
<evidence type="ECO:0000256" key="4">
    <source>
        <dbReference type="ARBA" id="ARBA00023180"/>
    </source>
</evidence>
<dbReference type="InterPro" id="IPR036179">
    <property type="entry name" value="Ig-like_dom_sf"/>
</dbReference>
<keyword evidence="3" id="KW-0472">Membrane</keyword>
<dbReference type="Proteomes" id="UP000826234">
    <property type="component" value="Unassembled WGS sequence"/>
</dbReference>